<dbReference type="PANTHER" id="PTHR47271:SF2">
    <property type="entry name" value="ARGININE DEIMINASE"/>
    <property type="match status" value="1"/>
</dbReference>
<evidence type="ECO:0000313" key="1">
    <source>
        <dbReference type="EMBL" id="OGZ61404.1"/>
    </source>
</evidence>
<dbReference type="Pfam" id="PF19420">
    <property type="entry name" value="DDAH_eukar"/>
    <property type="match status" value="1"/>
</dbReference>
<dbReference type="SUPFAM" id="SSF55909">
    <property type="entry name" value="Pentein"/>
    <property type="match status" value="1"/>
</dbReference>
<dbReference type="STRING" id="1802163.A2932_00540"/>
<dbReference type="EMBL" id="MHOI01000017">
    <property type="protein sequence ID" value="OGZ61404.1"/>
    <property type="molecule type" value="Genomic_DNA"/>
</dbReference>
<protein>
    <recommendedName>
        <fullName evidence="3">Amidinotransferase</fullName>
    </recommendedName>
</protein>
<dbReference type="GO" id="GO:0019546">
    <property type="term" value="P:L-arginine deiminase pathway"/>
    <property type="evidence" value="ECO:0007669"/>
    <property type="project" value="TreeGrafter"/>
</dbReference>
<sequence>MCPPDYIRIDEEINDWMDRKNQPDPRVARLQWQKLMEVYTHLGAELWFIDPDPYLQDMCFAANFAWCRGNKVILANFAHSVRMPEKQYVQLWFNRHRQKMLNVSVHELPTHIRFEGQGDVVTVDTSDGPLVLMGYGQGRTDYEAAPYLADIHNMPSDRIIPMRLVNSKFYHLDMACNYIAPQNLFVYFPDAFDSAGKRIIESFPVIRYAVSEEDALRFTCNGVFMQDNNRKTIYVATNPTDAFASKLQEYDIFTYKVDVSEVGKNGGSARCLTLFLPEESTFPEK</sequence>
<gene>
    <name evidence="1" type="ORF">A2932_00540</name>
</gene>
<reference evidence="1 2" key="1">
    <citation type="journal article" date="2016" name="Nat. Commun.">
        <title>Thousands of microbial genomes shed light on interconnected biogeochemical processes in an aquifer system.</title>
        <authorList>
            <person name="Anantharaman K."/>
            <person name="Brown C.T."/>
            <person name="Hug L.A."/>
            <person name="Sharon I."/>
            <person name="Castelle C.J."/>
            <person name="Probst A.J."/>
            <person name="Thomas B.C."/>
            <person name="Singh A."/>
            <person name="Wilkins M.J."/>
            <person name="Karaoz U."/>
            <person name="Brodie E.L."/>
            <person name="Williams K.H."/>
            <person name="Hubbard S.S."/>
            <person name="Banfield J.F."/>
        </authorList>
    </citation>
    <scope>NUCLEOTIDE SEQUENCE [LARGE SCALE GENOMIC DNA]</scope>
</reference>
<comment type="caution">
    <text evidence="1">The sequence shown here is derived from an EMBL/GenBank/DDBJ whole genome shotgun (WGS) entry which is preliminary data.</text>
</comment>
<proteinExistence type="predicted"/>
<evidence type="ECO:0000313" key="2">
    <source>
        <dbReference type="Proteomes" id="UP000179153"/>
    </source>
</evidence>
<evidence type="ECO:0008006" key="3">
    <source>
        <dbReference type="Google" id="ProtNLM"/>
    </source>
</evidence>
<accession>A0A1G2HFZ4</accession>
<name>A0A1G2HFZ4_9BACT</name>
<dbReference type="Gene3D" id="3.75.10.10">
    <property type="entry name" value="L-arginine/glycine Amidinotransferase, Chain A"/>
    <property type="match status" value="1"/>
</dbReference>
<dbReference type="Proteomes" id="UP000179153">
    <property type="component" value="Unassembled WGS sequence"/>
</dbReference>
<dbReference type="AlphaFoldDB" id="A0A1G2HFZ4"/>
<dbReference type="GO" id="GO:0016990">
    <property type="term" value="F:arginine deiminase activity"/>
    <property type="evidence" value="ECO:0007669"/>
    <property type="project" value="TreeGrafter"/>
</dbReference>
<dbReference type="PANTHER" id="PTHR47271">
    <property type="entry name" value="ARGININE DEIMINASE"/>
    <property type="match status" value="1"/>
</dbReference>
<organism evidence="1 2">
    <name type="scientific">Candidatus Spechtbacteria bacterium RIFCSPLOWO2_01_FULL_46_10</name>
    <dbReference type="NCBI Taxonomy" id="1802163"/>
    <lineage>
        <taxon>Bacteria</taxon>
        <taxon>Candidatus Spechtiibacteriota</taxon>
    </lineage>
</organism>